<evidence type="ECO:0000256" key="1">
    <source>
        <dbReference type="SAM" id="Coils"/>
    </source>
</evidence>
<reference evidence="3" key="1">
    <citation type="submission" date="2020-08" db="EMBL/GenBank/DDBJ databases">
        <title>Hyunsoonleella sp. strain SJ7 genome sequencing and assembly.</title>
        <authorList>
            <person name="Kim I."/>
        </authorList>
    </citation>
    <scope>NUCLEOTIDE SEQUENCE</scope>
    <source>
        <strain evidence="3">SJ7</strain>
    </source>
</reference>
<proteinExistence type="predicted"/>
<sequence length="242" mass="28276">MIKFFRKIRQKLLSENKFSKYLIYAIGEIVLVVIGILIALWLNNLNQAKANEQERRNIKKELIAELSENKIFFKNYKAYAEQCRNKAMEILNISAGNNTELPIDTIRKYAIEMMPIKSFSIDGSRRASAKSAGLLKLLNSKENNAIAKYDTTLEEYKEARKINTIWKQENRTLFLYLNSFDISGDKVLKHPDYNLSEEGYISFLKKKETYVKLKDIYVSAEIDVRWLKEIIKDIDKTIEILD</sequence>
<accession>A0A923HDN1</accession>
<keyword evidence="2" id="KW-1133">Transmembrane helix</keyword>
<evidence type="ECO:0000313" key="3">
    <source>
        <dbReference type="EMBL" id="MBC3759251.1"/>
    </source>
</evidence>
<protein>
    <submittedName>
        <fullName evidence="3">Uncharacterized protein</fullName>
    </submittedName>
</protein>
<keyword evidence="4" id="KW-1185">Reference proteome</keyword>
<evidence type="ECO:0000313" key="4">
    <source>
        <dbReference type="Proteomes" id="UP000656244"/>
    </source>
</evidence>
<keyword evidence="1" id="KW-0175">Coiled coil</keyword>
<dbReference type="RefSeq" id="WP_186563438.1">
    <property type="nucleotide sequence ID" value="NZ_JACNMF010000004.1"/>
</dbReference>
<comment type="caution">
    <text evidence="3">The sequence shown here is derived from an EMBL/GenBank/DDBJ whole genome shotgun (WGS) entry which is preliminary data.</text>
</comment>
<keyword evidence="2" id="KW-0472">Membrane</keyword>
<dbReference type="Proteomes" id="UP000656244">
    <property type="component" value="Unassembled WGS sequence"/>
</dbReference>
<feature type="transmembrane region" description="Helical" evidence="2">
    <location>
        <begin position="21"/>
        <end position="42"/>
    </location>
</feature>
<name>A0A923HDN1_9FLAO</name>
<dbReference type="AlphaFoldDB" id="A0A923HDN1"/>
<organism evidence="3 4">
    <name type="scientific">Hyunsoonleella aquatilis</name>
    <dbReference type="NCBI Taxonomy" id="2762758"/>
    <lineage>
        <taxon>Bacteria</taxon>
        <taxon>Pseudomonadati</taxon>
        <taxon>Bacteroidota</taxon>
        <taxon>Flavobacteriia</taxon>
        <taxon>Flavobacteriales</taxon>
        <taxon>Flavobacteriaceae</taxon>
    </lineage>
</organism>
<feature type="coiled-coil region" evidence="1">
    <location>
        <begin position="42"/>
        <end position="69"/>
    </location>
</feature>
<dbReference type="EMBL" id="JACNMF010000004">
    <property type="protein sequence ID" value="MBC3759251.1"/>
    <property type="molecule type" value="Genomic_DNA"/>
</dbReference>
<keyword evidence="2" id="KW-0812">Transmembrane</keyword>
<evidence type="ECO:0000256" key="2">
    <source>
        <dbReference type="SAM" id="Phobius"/>
    </source>
</evidence>
<gene>
    <name evidence="3" type="ORF">H7U19_12605</name>
</gene>